<feature type="compositionally biased region" description="Polar residues" evidence="1">
    <location>
        <begin position="239"/>
        <end position="248"/>
    </location>
</feature>
<accession>A0ABU6RXX4</accession>
<evidence type="ECO:0000313" key="2">
    <source>
        <dbReference type="EMBL" id="MED6128734.1"/>
    </source>
</evidence>
<evidence type="ECO:0000313" key="3">
    <source>
        <dbReference type="Proteomes" id="UP001341840"/>
    </source>
</evidence>
<sequence length="285" mass="30912">MQPPQNKEVNPAGANERRSKKRHEVNIAAVQPPQNTEVNDAAVQLPQSAEINPAATIEPHGESSILNAEIIADAASAPLHPPLENPVAAAPIETLPPTTAPAGAPINQLPKNAATAVDPPSQGVAAAMDGVLVTPPDSGIEVIQATSTEEELIRREMSESIDPKENVPTDKEVQEEINSNIMMIAKMAVAQSEMGPLPSFDLGIDFGSQSQSQSQPEKEKEPEQETKKLDQDVQKLKSTEIQQHQMNKLHQGPEIKTPEEAIQKREDMRALCYKWATKPEGNNEY</sequence>
<comment type="caution">
    <text evidence="2">The sequence shown here is derived from an EMBL/GenBank/DDBJ whole genome shotgun (WGS) entry which is preliminary data.</text>
</comment>
<feature type="region of interest" description="Disordered" evidence="1">
    <location>
        <begin position="1"/>
        <end position="25"/>
    </location>
</feature>
<keyword evidence="3" id="KW-1185">Reference proteome</keyword>
<organism evidence="2 3">
    <name type="scientific">Stylosanthes scabra</name>
    <dbReference type="NCBI Taxonomy" id="79078"/>
    <lineage>
        <taxon>Eukaryota</taxon>
        <taxon>Viridiplantae</taxon>
        <taxon>Streptophyta</taxon>
        <taxon>Embryophyta</taxon>
        <taxon>Tracheophyta</taxon>
        <taxon>Spermatophyta</taxon>
        <taxon>Magnoliopsida</taxon>
        <taxon>eudicotyledons</taxon>
        <taxon>Gunneridae</taxon>
        <taxon>Pentapetalae</taxon>
        <taxon>rosids</taxon>
        <taxon>fabids</taxon>
        <taxon>Fabales</taxon>
        <taxon>Fabaceae</taxon>
        <taxon>Papilionoideae</taxon>
        <taxon>50 kb inversion clade</taxon>
        <taxon>dalbergioids sensu lato</taxon>
        <taxon>Dalbergieae</taxon>
        <taxon>Pterocarpus clade</taxon>
        <taxon>Stylosanthes</taxon>
    </lineage>
</organism>
<protein>
    <submittedName>
        <fullName evidence="2">Uncharacterized protein</fullName>
    </submittedName>
</protein>
<dbReference type="Proteomes" id="UP001341840">
    <property type="component" value="Unassembled WGS sequence"/>
</dbReference>
<reference evidence="2 3" key="1">
    <citation type="journal article" date="2023" name="Plants (Basel)">
        <title>Bridging the Gap: Combining Genomics and Transcriptomics Approaches to Understand Stylosanthes scabra, an Orphan Legume from the Brazilian Caatinga.</title>
        <authorList>
            <person name="Ferreira-Neto J.R.C."/>
            <person name="da Silva M.D."/>
            <person name="Binneck E."/>
            <person name="de Melo N.F."/>
            <person name="da Silva R.H."/>
            <person name="de Melo A.L.T.M."/>
            <person name="Pandolfi V."/>
            <person name="Bustamante F.O."/>
            <person name="Brasileiro-Vidal A.C."/>
            <person name="Benko-Iseppon A.M."/>
        </authorList>
    </citation>
    <scope>NUCLEOTIDE SEQUENCE [LARGE SCALE GENOMIC DNA]</scope>
    <source>
        <tissue evidence="2">Leaves</tissue>
    </source>
</reference>
<feature type="compositionally biased region" description="Basic and acidic residues" evidence="1">
    <location>
        <begin position="216"/>
        <end position="238"/>
    </location>
</feature>
<feature type="region of interest" description="Disordered" evidence="1">
    <location>
        <begin position="93"/>
        <end position="121"/>
    </location>
</feature>
<feature type="region of interest" description="Disordered" evidence="1">
    <location>
        <begin position="196"/>
        <end position="258"/>
    </location>
</feature>
<feature type="compositionally biased region" description="Low complexity" evidence="1">
    <location>
        <begin position="95"/>
        <end position="105"/>
    </location>
</feature>
<evidence type="ECO:0000256" key="1">
    <source>
        <dbReference type="SAM" id="MobiDB-lite"/>
    </source>
</evidence>
<gene>
    <name evidence="2" type="ORF">PIB30_100824</name>
</gene>
<proteinExistence type="predicted"/>
<name>A0ABU6RXX4_9FABA</name>
<dbReference type="EMBL" id="JASCZI010033074">
    <property type="protein sequence ID" value="MED6128734.1"/>
    <property type="molecule type" value="Genomic_DNA"/>
</dbReference>